<keyword evidence="11" id="KW-0418">Kinase</keyword>
<accession>A0A1X2YST6</accession>
<evidence type="ECO:0000256" key="11">
    <source>
        <dbReference type="ARBA" id="ARBA00022777"/>
    </source>
</evidence>
<organism evidence="21 22">
    <name type="scientific">Bifidobacterium adolescentis</name>
    <dbReference type="NCBI Taxonomy" id="1680"/>
    <lineage>
        <taxon>Bacteria</taxon>
        <taxon>Bacillati</taxon>
        <taxon>Actinomycetota</taxon>
        <taxon>Actinomycetes</taxon>
        <taxon>Bifidobacteriales</taxon>
        <taxon>Bifidobacteriaceae</taxon>
        <taxon>Bifidobacterium</taxon>
    </lineage>
</organism>
<dbReference type="NCBIfam" id="TIGR01007">
    <property type="entry name" value="eps_fam"/>
    <property type="match status" value="1"/>
</dbReference>
<name>A0A1X2YST6_BIFAD</name>
<evidence type="ECO:0000313" key="22">
    <source>
        <dbReference type="Proteomes" id="UP000193179"/>
    </source>
</evidence>
<dbReference type="GO" id="GO:0005886">
    <property type="term" value="C:plasma membrane"/>
    <property type="evidence" value="ECO:0007669"/>
    <property type="project" value="UniProtKB-SubCell"/>
</dbReference>
<reference evidence="21" key="1">
    <citation type="journal article" date="2016" name="Sci. Rep.">
        <title>Evaluation of genetic diversity among strains of the human gut commensal Bifidobacterium adolescentis.</title>
        <authorList>
            <person name="Duranti S."/>
            <person name="Milani C."/>
            <person name="Lugli G.A."/>
            <person name="Mancabelli L."/>
            <person name="Turroni F."/>
            <person name="Ferrario C."/>
            <person name="Mangifesta M."/>
            <person name="Viappiani A."/>
            <person name="Sanchez B."/>
            <person name="Margolles A."/>
            <person name="van Sinderen D."/>
            <person name="Ventura M."/>
        </authorList>
    </citation>
    <scope>NUCLEOTIDE SEQUENCE</scope>
    <source>
        <strain evidence="21">703B</strain>
    </source>
</reference>
<dbReference type="PANTHER" id="PTHR32309:SF13">
    <property type="entry name" value="FERRIC ENTEROBACTIN TRANSPORT PROTEIN FEPE"/>
    <property type="match status" value="1"/>
</dbReference>
<dbReference type="AlphaFoldDB" id="A0A1X2YST6"/>
<comment type="subcellular location">
    <subcellularLocation>
        <location evidence="1">Cell inner membrane</location>
        <topology evidence="1">Multi-pass membrane protein</topology>
    </subcellularLocation>
</comment>
<evidence type="ECO:0000256" key="2">
    <source>
        <dbReference type="ARBA" id="ARBA00006683"/>
    </source>
</evidence>
<reference evidence="21" key="2">
    <citation type="submission" date="2023-09" db="EMBL/GenBank/DDBJ databases">
        <title>Ecological and genomic based identification of the Bifidobacterium adolescentis prototype of the healthy human gut microbiota.</title>
        <authorList>
            <person name="Lugli G.A."/>
            <person name="Argentini C."/>
            <person name="Tarracchini C."/>
            <person name="Fontana F."/>
            <person name="Alessandri G."/>
            <person name="Mancabelli L."/>
            <person name="Milani C."/>
            <person name="Turroni F."/>
            <person name="Ventura M."/>
        </authorList>
    </citation>
    <scope>NUCLEOTIDE SEQUENCE</scope>
    <source>
        <strain evidence="21">703B</strain>
    </source>
</reference>
<protein>
    <recommendedName>
        <fullName evidence="5">non-specific protein-tyrosine kinase</fullName>
        <ecNumber evidence="5">2.7.10.2</ecNumber>
    </recommendedName>
</protein>
<keyword evidence="15" id="KW-0829">Tyrosine-protein kinase</keyword>
<dbReference type="InterPro" id="IPR027417">
    <property type="entry name" value="P-loop_NTPase"/>
</dbReference>
<evidence type="ECO:0000259" key="20">
    <source>
        <dbReference type="Pfam" id="PF13614"/>
    </source>
</evidence>
<feature type="transmembrane region" description="Helical" evidence="18">
    <location>
        <begin position="170"/>
        <end position="191"/>
    </location>
</feature>
<dbReference type="EMBL" id="CP133648">
    <property type="protein sequence ID" value="WNE85099.1"/>
    <property type="molecule type" value="Genomic_DNA"/>
</dbReference>
<evidence type="ECO:0000256" key="7">
    <source>
        <dbReference type="ARBA" id="ARBA00022519"/>
    </source>
</evidence>
<dbReference type="CDD" id="cd05387">
    <property type="entry name" value="BY-kinase"/>
    <property type="match status" value="1"/>
</dbReference>
<evidence type="ECO:0000256" key="16">
    <source>
        <dbReference type="ARBA" id="ARBA00051245"/>
    </source>
</evidence>
<evidence type="ECO:0000256" key="14">
    <source>
        <dbReference type="ARBA" id="ARBA00023136"/>
    </source>
</evidence>
<dbReference type="Proteomes" id="UP000193179">
    <property type="component" value="Chromosome"/>
</dbReference>
<evidence type="ECO:0000256" key="6">
    <source>
        <dbReference type="ARBA" id="ARBA00022475"/>
    </source>
</evidence>
<dbReference type="GO" id="GO:0004715">
    <property type="term" value="F:non-membrane spanning protein tyrosine kinase activity"/>
    <property type="evidence" value="ECO:0007669"/>
    <property type="project" value="UniProtKB-EC"/>
</dbReference>
<evidence type="ECO:0000256" key="13">
    <source>
        <dbReference type="ARBA" id="ARBA00022989"/>
    </source>
</evidence>
<evidence type="ECO:0000256" key="5">
    <source>
        <dbReference type="ARBA" id="ARBA00011903"/>
    </source>
</evidence>
<keyword evidence="10" id="KW-0547">Nucleotide-binding</keyword>
<gene>
    <name evidence="21" type="ORF">B0703_08965</name>
</gene>
<dbReference type="InterPro" id="IPR050445">
    <property type="entry name" value="Bact_polysacc_biosynth/exp"/>
</dbReference>
<keyword evidence="14 18" id="KW-0472">Membrane</keyword>
<dbReference type="Gene3D" id="3.40.50.300">
    <property type="entry name" value="P-loop containing nucleotide triphosphate hydrolases"/>
    <property type="match status" value="1"/>
</dbReference>
<evidence type="ECO:0000256" key="8">
    <source>
        <dbReference type="ARBA" id="ARBA00022679"/>
    </source>
</evidence>
<dbReference type="InterPro" id="IPR005702">
    <property type="entry name" value="Wzc-like_C"/>
</dbReference>
<evidence type="ECO:0000256" key="1">
    <source>
        <dbReference type="ARBA" id="ARBA00004429"/>
    </source>
</evidence>
<evidence type="ECO:0000256" key="10">
    <source>
        <dbReference type="ARBA" id="ARBA00022741"/>
    </source>
</evidence>
<feature type="domain" description="AAA" evidence="20">
    <location>
        <begin position="267"/>
        <end position="384"/>
    </location>
</feature>
<dbReference type="InterPro" id="IPR003856">
    <property type="entry name" value="LPS_length_determ_N"/>
</dbReference>
<evidence type="ECO:0000256" key="9">
    <source>
        <dbReference type="ARBA" id="ARBA00022692"/>
    </source>
</evidence>
<feature type="transmembrane region" description="Helical" evidence="18">
    <location>
        <begin position="14"/>
        <end position="36"/>
    </location>
</feature>
<evidence type="ECO:0000313" key="21">
    <source>
        <dbReference type="EMBL" id="WNE85099.1"/>
    </source>
</evidence>
<feature type="region of interest" description="Disordered" evidence="17">
    <location>
        <begin position="452"/>
        <end position="486"/>
    </location>
</feature>
<evidence type="ECO:0000256" key="17">
    <source>
        <dbReference type="SAM" id="MobiDB-lite"/>
    </source>
</evidence>
<dbReference type="RefSeq" id="WP_065443371.1">
    <property type="nucleotide sequence ID" value="NZ_CP133648.1"/>
</dbReference>
<sequence length="486" mass="52041">MTVADLFRAIKRHWILEIILFVVTVGAVAGFTFTATPMYSAQIQLMPKATASADASTAQSSSAAASSAAAQLANYIEVVQSDAVLQPTIDNLGLHETVPQLRKLVVAENVTGTTLLDITVTYPNAKDTTLILNEVAKQLNKQVSADASDMLTLTTVQKPVEPTLPSSPNIIANMAIGVVAALVVAVLGAFLRELADNNIHAQTDITNAVNAPILASIPKSFTVAGHVPAVIVKPRGHAAEEFRRLCTNLSFVENGNEDRPDNDHSNVIIVTSAVPGEGKTSVSVNLAAVYAEKGESVLLIDADARHPSVAKALGLNNAVGLVKLLAGDVDARTAVQRYWKPEMQVLPVEETSTSNVILGSNVMRDMVDQATRHYDHVIIDTAPIQVSNDASVFARSGGTVLLVVSQNVGQKKALRNTVRELKVAHVRIGGVAFNRVAHERSRKGNYYYYEESEVKNRRTKASTGDSSQNSASRNARRGRRTTADGR</sequence>
<evidence type="ECO:0000256" key="18">
    <source>
        <dbReference type="SAM" id="Phobius"/>
    </source>
</evidence>
<evidence type="ECO:0000256" key="3">
    <source>
        <dbReference type="ARBA" id="ARBA00007316"/>
    </source>
</evidence>
<evidence type="ECO:0000256" key="12">
    <source>
        <dbReference type="ARBA" id="ARBA00022840"/>
    </source>
</evidence>
<keyword evidence="7" id="KW-0997">Cell inner membrane</keyword>
<dbReference type="EC" id="2.7.10.2" evidence="5"/>
<evidence type="ECO:0000256" key="4">
    <source>
        <dbReference type="ARBA" id="ARBA00008883"/>
    </source>
</evidence>
<dbReference type="InterPro" id="IPR025669">
    <property type="entry name" value="AAA_dom"/>
</dbReference>
<dbReference type="PANTHER" id="PTHR32309">
    <property type="entry name" value="TYROSINE-PROTEIN KINASE"/>
    <property type="match status" value="1"/>
</dbReference>
<comment type="similarity">
    <text evidence="2">Belongs to the CpsC/CapA family.</text>
</comment>
<evidence type="ECO:0000259" key="19">
    <source>
        <dbReference type="Pfam" id="PF02706"/>
    </source>
</evidence>
<evidence type="ECO:0000256" key="15">
    <source>
        <dbReference type="ARBA" id="ARBA00023137"/>
    </source>
</evidence>
<dbReference type="Pfam" id="PF02706">
    <property type="entry name" value="Wzz"/>
    <property type="match status" value="1"/>
</dbReference>
<comment type="catalytic activity">
    <reaction evidence="16">
        <text>L-tyrosyl-[protein] + ATP = O-phospho-L-tyrosyl-[protein] + ADP + H(+)</text>
        <dbReference type="Rhea" id="RHEA:10596"/>
        <dbReference type="Rhea" id="RHEA-COMP:10136"/>
        <dbReference type="Rhea" id="RHEA-COMP:20101"/>
        <dbReference type="ChEBI" id="CHEBI:15378"/>
        <dbReference type="ChEBI" id="CHEBI:30616"/>
        <dbReference type="ChEBI" id="CHEBI:46858"/>
        <dbReference type="ChEBI" id="CHEBI:61978"/>
        <dbReference type="ChEBI" id="CHEBI:456216"/>
        <dbReference type="EC" id="2.7.10.2"/>
    </reaction>
</comment>
<comment type="similarity">
    <text evidence="4">Belongs to the etk/wzc family.</text>
</comment>
<dbReference type="GO" id="GO:0005524">
    <property type="term" value="F:ATP binding"/>
    <property type="evidence" value="ECO:0007669"/>
    <property type="project" value="UniProtKB-KW"/>
</dbReference>
<keyword evidence="13 18" id="KW-1133">Transmembrane helix</keyword>
<keyword evidence="6" id="KW-1003">Cell membrane</keyword>
<dbReference type="SUPFAM" id="SSF52540">
    <property type="entry name" value="P-loop containing nucleoside triphosphate hydrolases"/>
    <property type="match status" value="1"/>
</dbReference>
<keyword evidence="12" id="KW-0067">ATP-binding</keyword>
<feature type="domain" description="Polysaccharide chain length determinant N-terminal" evidence="19">
    <location>
        <begin position="3"/>
        <end position="92"/>
    </location>
</feature>
<proteinExistence type="inferred from homology"/>
<comment type="similarity">
    <text evidence="3">Belongs to the CpsD/CapB family.</text>
</comment>
<dbReference type="Pfam" id="PF13614">
    <property type="entry name" value="AAA_31"/>
    <property type="match status" value="1"/>
</dbReference>
<keyword evidence="9 18" id="KW-0812">Transmembrane</keyword>
<keyword evidence="8 21" id="KW-0808">Transferase</keyword>